<dbReference type="SFLD" id="SFLDG01066">
    <property type="entry name" value="organic_radical-activating_enz"/>
    <property type="match status" value="1"/>
</dbReference>
<dbReference type="Proteomes" id="UP000243745">
    <property type="component" value="Unassembled WGS sequence"/>
</dbReference>
<comment type="similarity">
    <text evidence="2 10">Belongs to the organic radical-activating enzymes family.</text>
</comment>
<keyword evidence="5 10" id="KW-0949">S-adenosyl-L-methionine</keyword>
<keyword evidence="8 10" id="KW-0408">Iron</keyword>
<dbReference type="Gene3D" id="3.20.20.70">
    <property type="entry name" value="Aldolase class I"/>
    <property type="match status" value="1"/>
</dbReference>
<keyword evidence="12" id="KW-0456">Lyase</keyword>
<proteinExistence type="inferred from homology"/>
<evidence type="ECO:0000256" key="8">
    <source>
        <dbReference type="ARBA" id="ARBA00023004"/>
    </source>
</evidence>
<comment type="catalytic activity">
    <reaction evidence="10">
        <text>glycyl-[formate C-acetyltransferase] + reduced [flavodoxin] + S-adenosyl-L-methionine = glycin-2-yl radical-[formate C-acetyltransferase] + semiquinone [flavodoxin] + 5'-deoxyadenosine + L-methionine + H(+)</text>
        <dbReference type="Rhea" id="RHEA:19225"/>
        <dbReference type="Rhea" id="RHEA-COMP:10622"/>
        <dbReference type="Rhea" id="RHEA-COMP:12190"/>
        <dbReference type="Rhea" id="RHEA-COMP:12191"/>
        <dbReference type="Rhea" id="RHEA-COMP:14480"/>
        <dbReference type="ChEBI" id="CHEBI:15378"/>
        <dbReference type="ChEBI" id="CHEBI:17319"/>
        <dbReference type="ChEBI" id="CHEBI:29947"/>
        <dbReference type="ChEBI" id="CHEBI:32722"/>
        <dbReference type="ChEBI" id="CHEBI:57618"/>
        <dbReference type="ChEBI" id="CHEBI:57844"/>
        <dbReference type="ChEBI" id="CHEBI:59789"/>
        <dbReference type="ChEBI" id="CHEBI:140311"/>
        <dbReference type="EC" id="1.97.1.4"/>
    </reaction>
</comment>
<feature type="domain" description="Radical SAM core" evidence="11">
    <location>
        <begin position="25"/>
        <end position="255"/>
    </location>
</feature>
<keyword evidence="7 10" id="KW-0560">Oxidoreductase</keyword>
<evidence type="ECO:0000256" key="10">
    <source>
        <dbReference type="RuleBase" id="RU362053"/>
    </source>
</evidence>
<dbReference type="AlphaFoldDB" id="A0A662ZJM7"/>
<dbReference type="OrthoDB" id="9782387at2"/>
<keyword evidence="10" id="KW-0963">Cytoplasm</keyword>
<dbReference type="InterPro" id="IPR034457">
    <property type="entry name" value="Organic_radical-activating"/>
</dbReference>
<accession>A0A662ZJM7</accession>
<dbReference type="InterPro" id="IPR012839">
    <property type="entry name" value="Organic_radical_activase"/>
</dbReference>
<dbReference type="EC" id="1.97.1.4" evidence="10"/>
<evidence type="ECO:0000256" key="3">
    <source>
        <dbReference type="ARBA" id="ARBA00022485"/>
    </source>
</evidence>
<dbReference type="RefSeq" id="WP_093143402.1">
    <property type="nucleotide sequence ID" value="NZ_FOXF01000056.1"/>
</dbReference>
<gene>
    <name evidence="12" type="ORF">SAMN02910344_02063</name>
</gene>
<evidence type="ECO:0000256" key="1">
    <source>
        <dbReference type="ARBA" id="ARBA00002918"/>
    </source>
</evidence>
<keyword evidence="3 10" id="KW-0004">4Fe-4S</keyword>
<keyword evidence="6 10" id="KW-0479">Metal-binding</keyword>
<dbReference type="SFLD" id="SFLDS00029">
    <property type="entry name" value="Radical_SAM"/>
    <property type="match status" value="1"/>
</dbReference>
<organism evidence="12 13">
    <name type="scientific">Ruminobacter amylophilus</name>
    <dbReference type="NCBI Taxonomy" id="867"/>
    <lineage>
        <taxon>Bacteria</taxon>
        <taxon>Pseudomonadati</taxon>
        <taxon>Pseudomonadota</taxon>
        <taxon>Gammaproteobacteria</taxon>
        <taxon>Aeromonadales</taxon>
        <taxon>Succinivibrionaceae</taxon>
        <taxon>Ruminobacter</taxon>
    </lineage>
</organism>
<dbReference type="InterPro" id="IPR013785">
    <property type="entry name" value="Aldolase_TIM"/>
</dbReference>
<keyword evidence="4" id="KW-0119">Carbohydrate metabolism</keyword>
<dbReference type="GO" id="GO:0006006">
    <property type="term" value="P:glucose metabolic process"/>
    <property type="evidence" value="ECO:0007669"/>
    <property type="project" value="UniProtKB-KW"/>
</dbReference>
<protein>
    <recommendedName>
        <fullName evidence="10">Pyruvate formate-lyase-activating enzyme</fullName>
        <ecNumber evidence="10">1.97.1.4</ecNumber>
    </recommendedName>
</protein>
<dbReference type="SUPFAM" id="SSF102114">
    <property type="entry name" value="Radical SAM enzymes"/>
    <property type="match status" value="1"/>
</dbReference>
<name>A0A662ZJM7_9GAMM</name>
<keyword evidence="12" id="KW-0670">Pyruvate</keyword>
<dbReference type="NCBIfam" id="TIGR02493">
    <property type="entry name" value="PFLA"/>
    <property type="match status" value="1"/>
</dbReference>
<evidence type="ECO:0000256" key="9">
    <source>
        <dbReference type="ARBA" id="ARBA00023014"/>
    </source>
</evidence>
<dbReference type="InterPro" id="IPR012838">
    <property type="entry name" value="PFL1_activating"/>
</dbReference>
<sequence>MSTVDNVNGSDLTARIHSIETGGAVDGPGIRYIVFFQGCQFKCIYCHNRDTWDFKGGEEVTVKKLMDEIVTYAPFFRASGGGVTASGGEASMQAKFVAELFRQVHAAGFNTCLDTNGGIRNYNKDVENLINETDTFLLDLKCMDDDLHREITGRSNSDTLAFARYLAAHNKKMWIRLVVVPTYTDSEDNARRMGEFVKELGDAVERVELLPYHEMGKHKWAFFNDPYKLNDIHPPKAEDMKRLKDILKEYHKEVY</sequence>
<evidence type="ECO:0000256" key="7">
    <source>
        <dbReference type="ARBA" id="ARBA00023002"/>
    </source>
</evidence>
<keyword evidence="4" id="KW-0313">Glucose metabolism</keyword>
<comment type="subcellular location">
    <subcellularLocation>
        <location evidence="10">Cytoplasm</location>
    </subcellularLocation>
</comment>
<dbReference type="InterPro" id="IPR001989">
    <property type="entry name" value="Radical_activat_CS"/>
</dbReference>
<comment type="function">
    <text evidence="10">Activation of pyruvate formate-lyase under anaerobic conditions by generation of an organic free radical, using S-adenosylmethionine and reduced flavodoxin as cosubstrates to produce 5'-deoxy-adenosine.</text>
</comment>
<dbReference type="GO" id="GO:0016829">
    <property type="term" value="F:lyase activity"/>
    <property type="evidence" value="ECO:0007669"/>
    <property type="project" value="UniProtKB-KW"/>
</dbReference>
<dbReference type="PIRSF" id="PIRSF000371">
    <property type="entry name" value="PFL_act_enz"/>
    <property type="match status" value="1"/>
</dbReference>
<dbReference type="InterPro" id="IPR058240">
    <property type="entry name" value="rSAM_sf"/>
</dbReference>
<dbReference type="InterPro" id="IPR007197">
    <property type="entry name" value="rSAM"/>
</dbReference>
<evidence type="ECO:0000313" key="12">
    <source>
        <dbReference type="EMBL" id="SFP68772.1"/>
    </source>
</evidence>
<keyword evidence="13" id="KW-1185">Reference proteome</keyword>
<reference evidence="12 13" key="1">
    <citation type="submission" date="2016-10" db="EMBL/GenBank/DDBJ databases">
        <authorList>
            <person name="Varghese N."/>
            <person name="Submissions S."/>
        </authorList>
    </citation>
    <scope>NUCLEOTIDE SEQUENCE [LARGE SCALE GENOMIC DNA]</scope>
    <source>
        <strain evidence="12 13">DSM 1361</strain>
    </source>
</reference>
<dbReference type="PROSITE" id="PS51918">
    <property type="entry name" value="RADICAL_SAM"/>
    <property type="match status" value="1"/>
</dbReference>
<evidence type="ECO:0000259" key="11">
    <source>
        <dbReference type="PROSITE" id="PS51918"/>
    </source>
</evidence>
<dbReference type="EMBL" id="FOXF01000056">
    <property type="protein sequence ID" value="SFP68772.1"/>
    <property type="molecule type" value="Genomic_DNA"/>
</dbReference>
<dbReference type="GO" id="GO:0051539">
    <property type="term" value="F:4 iron, 4 sulfur cluster binding"/>
    <property type="evidence" value="ECO:0007669"/>
    <property type="project" value="UniProtKB-UniRule"/>
</dbReference>
<dbReference type="GO" id="GO:0046872">
    <property type="term" value="F:metal ion binding"/>
    <property type="evidence" value="ECO:0007669"/>
    <property type="project" value="UniProtKB-UniRule"/>
</dbReference>
<evidence type="ECO:0000256" key="5">
    <source>
        <dbReference type="ARBA" id="ARBA00022691"/>
    </source>
</evidence>
<dbReference type="Pfam" id="PF04055">
    <property type="entry name" value="Radical_SAM"/>
    <property type="match status" value="1"/>
</dbReference>
<dbReference type="PROSITE" id="PS01087">
    <property type="entry name" value="RADICAL_ACTIVATING"/>
    <property type="match status" value="1"/>
</dbReference>
<dbReference type="PANTHER" id="PTHR30352">
    <property type="entry name" value="PYRUVATE FORMATE-LYASE-ACTIVATING ENZYME"/>
    <property type="match status" value="1"/>
</dbReference>
<dbReference type="GO" id="GO:0043365">
    <property type="term" value="F:[formate-C-acetyltransferase]-activating enzyme activity"/>
    <property type="evidence" value="ECO:0007669"/>
    <property type="project" value="UniProtKB-UniRule"/>
</dbReference>
<dbReference type="GO" id="GO:0005737">
    <property type="term" value="C:cytoplasm"/>
    <property type="evidence" value="ECO:0007669"/>
    <property type="project" value="UniProtKB-SubCell"/>
</dbReference>
<evidence type="ECO:0000256" key="2">
    <source>
        <dbReference type="ARBA" id="ARBA00009777"/>
    </source>
</evidence>
<dbReference type="CDD" id="cd01335">
    <property type="entry name" value="Radical_SAM"/>
    <property type="match status" value="1"/>
</dbReference>
<evidence type="ECO:0000256" key="6">
    <source>
        <dbReference type="ARBA" id="ARBA00022723"/>
    </source>
</evidence>
<evidence type="ECO:0000256" key="4">
    <source>
        <dbReference type="ARBA" id="ARBA00022526"/>
    </source>
</evidence>
<keyword evidence="9 10" id="KW-0411">Iron-sulfur</keyword>
<dbReference type="PANTHER" id="PTHR30352:SF5">
    <property type="entry name" value="PYRUVATE FORMATE-LYASE 1-ACTIVATING ENZYME"/>
    <property type="match status" value="1"/>
</dbReference>
<evidence type="ECO:0000313" key="13">
    <source>
        <dbReference type="Proteomes" id="UP000243745"/>
    </source>
</evidence>
<comment type="function">
    <text evidence="1">Activation of pyruvate formate-lyase 1 under anaerobic conditions by generation of an organic free radical, using S-adenosylmethionine and reduced flavodoxin as cosubstrates to produce 5'-deoxy-adenosine.</text>
</comment>
<comment type="cofactor">
    <cofactor evidence="10">
        <name>[4Fe-4S] cluster</name>
        <dbReference type="ChEBI" id="CHEBI:49883"/>
    </cofactor>
    <text evidence="10">Binds 1 [4Fe-4S] cluster. The cluster is coordinated with 3 cysteines and an exchangeable S-adenosyl-L-methionine.</text>
</comment>